<dbReference type="Proteomes" id="UP000002274">
    <property type="component" value="Chromosome"/>
</dbReference>
<gene>
    <name evidence="2" type="ordered locus">P9303_07071</name>
</gene>
<evidence type="ECO:0000313" key="2">
    <source>
        <dbReference type="EMBL" id="ABM77458.1"/>
    </source>
</evidence>
<keyword evidence="1" id="KW-0472">Membrane</keyword>
<dbReference type="KEGG" id="pmf:P9303_07071"/>
<dbReference type="AlphaFoldDB" id="A2C7J8"/>
<reference evidence="2 3" key="1">
    <citation type="journal article" date="2007" name="PLoS Genet.">
        <title>Patterns and implications of gene gain and loss in the evolution of Prochlorococcus.</title>
        <authorList>
            <person name="Kettler G.C."/>
            <person name="Martiny A.C."/>
            <person name="Huang K."/>
            <person name="Zucker J."/>
            <person name="Coleman M.L."/>
            <person name="Rodrigue S."/>
            <person name="Chen F."/>
            <person name="Lapidus A."/>
            <person name="Ferriera S."/>
            <person name="Johnson J."/>
            <person name="Steglich C."/>
            <person name="Church G.M."/>
            <person name="Richardson P."/>
            <person name="Chisholm S.W."/>
        </authorList>
    </citation>
    <scope>NUCLEOTIDE SEQUENCE [LARGE SCALE GENOMIC DNA]</scope>
    <source>
        <strain evidence="2 3">MIT 9303</strain>
    </source>
</reference>
<organism evidence="2 3">
    <name type="scientific">Prochlorococcus marinus (strain MIT 9303)</name>
    <dbReference type="NCBI Taxonomy" id="59922"/>
    <lineage>
        <taxon>Bacteria</taxon>
        <taxon>Bacillati</taxon>
        <taxon>Cyanobacteriota</taxon>
        <taxon>Cyanophyceae</taxon>
        <taxon>Synechococcales</taxon>
        <taxon>Prochlorococcaceae</taxon>
        <taxon>Prochlorococcus</taxon>
    </lineage>
</organism>
<evidence type="ECO:0000256" key="1">
    <source>
        <dbReference type="SAM" id="Phobius"/>
    </source>
</evidence>
<name>A2C7J8_PROM3</name>
<feature type="transmembrane region" description="Helical" evidence="1">
    <location>
        <begin position="12"/>
        <end position="32"/>
    </location>
</feature>
<sequence length="50" mass="5571">MIEDQSMEKYNNVLLIRLFLGLAAFLALRLVGVTVEMGSPIWYTTNAPLG</sequence>
<keyword evidence="1" id="KW-1133">Transmembrane helix</keyword>
<accession>A2C7J8</accession>
<dbReference type="HOGENOM" id="CLU_3220613_0_0_3"/>
<dbReference type="STRING" id="59922.P9303_07071"/>
<proteinExistence type="predicted"/>
<protein>
    <submittedName>
        <fullName evidence="2">Uncharacterized protein</fullName>
    </submittedName>
</protein>
<dbReference type="EMBL" id="CP000554">
    <property type="protein sequence ID" value="ABM77458.1"/>
    <property type="molecule type" value="Genomic_DNA"/>
</dbReference>
<keyword evidence="1" id="KW-0812">Transmembrane</keyword>
<evidence type="ECO:0000313" key="3">
    <source>
        <dbReference type="Proteomes" id="UP000002274"/>
    </source>
</evidence>